<dbReference type="PANTHER" id="PTHR38436:SF1">
    <property type="entry name" value="ESTER CYCLASE"/>
    <property type="match status" value="1"/>
</dbReference>
<reference evidence="1 2" key="1">
    <citation type="submission" date="2021-08" db="EMBL/GenBank/DDBJ databases">
        <title>WGS of actinomycetes from Thailand.</title>
        <authorList>
            <person name="Thawai C."/>
        </authorList>
    </citation>
    <scope>NUCLEOTIDE SEQUENCE [LARGE SCALE GENOMIC DNA]</scope>
    <source>
        <strain evidence="1 2">PLK6-54</strain>
    </source>
</reference>
<dbReference type="InterPro" id="IPR009959">
    <property type="entry name" value="Cyclase_SnoaL-like"/>
</dbReference>
<dbReference type="Proteomes" id="UP000778578">
    <property type="component" value="Unassembled WGS sequence"/>
</dbReference>
<proteinExistence type="predicted"/>
<protein>
    <submittedName>
        <fullName evidence="1">Ester cyclase</fullName>
    </submittedName>
</protein>
<gene>
    <name evidence="1" type="ORF">K7862_19055</name>
</gene>
<dbReference type="RefSeq" id="WP_222964006.1">
    <property type="nucleotide sequence ID" value="NZ_JAINZZ010000022.1"/>
</dbReference>
<accession>A0ABS7QCK9</accession>
<dbReference type="Pfam" id="PF07366">
    <property type="entry name" value="SnoaL"/>
    <property type="match status" value="1"/>
</dbReference>
<keyword evidence="2" id="KW-1185">Reference proteome</keyword>
<dbReference type="Gene3D" id="3.10.450.50">
    <property type="match status" value="1"/>
</dbReference>
<name>A0ABS7QCK9_9ACTN</name>
<evidence type="ECO:0000313" key="1">
    <source>
        <dbReference type="EMBL" id="MBY8879722.1"/>
    </source>
</evidence>
<sequence>MTMELPELGEALFRVLVTGDAKLAAEVVHPRNTNREAAVAPAACALPGPRGTLASGAWMRAAFSDLSFPVSRVLHEGDRVWVRLRMQGTHTGPFVRYRDGRLDQAVPPTGRKIDFEQVHLLDIRDGQVVRHEAVRDDIGMLGQLGVFPPSPAVGARMMAWRLSGKASRAAAAISAEATRAANSLPGD</sequence>
<dbReference type="PANTHER" id="PTHR38436">
    <property type="entry name" value="POLYKETIDE CYCLASE SNOAL-LIKE DOMAIN"/>
    <property type="match status" value="1"/>
</dbReference>
<evidence type="ECO:0000313" key="2">
    <source>
        <dbReference type="Proteomes" id="UP000778578"/>
    </source>
</evidence>
<dbReference type="SUPFAM" id="SSF54427">
    <property type="entry name" value="NTF2-like"/>
    <property type="match status" value="1"/>
</dbReference>
<organism evidence="1 2">
    <name type="scientific">Actinacidiphila acidipaludis</name>
    <dbReference type="NCBI Taxonomy" id="2873382"/>
    <lineage>
        <taxon>Bacteria</taxon>
        <taxon>Bacillati</taxon>
        <taxon>Actinomycetota</taxon>
        <taxon>Actinomycetes</taxon>
        <taxon>Kitasatosporales</taxon>
        <taxon>Streptomycetaceae</taxon>
        <taxon>Actinacidiphila</taxon>
    </lineage>
</organism>
<dbReference type="EMBL" id="JAINZZ010000022">
    <property type="protein sequence ID" value="MBY8879722.1"/>
    <property type="molecule type" value="Genomic_DNA"/>
</dbReference>
<comment type="caution">
    <text evidence="1">The sequence shown here is derived from an EMBL/GenBank/DDBJ whole genome shotgun (WGS) entry which is preliminary data.</text>
</comment>
<dbReference type="InterPro" id="IPR032710">
    <property type="entry name" value="NTF2-like_dom_sf"/>
</dbReference>